<reference evidence="2 3" key="1">
    <citation type="journal article" date="2015" name="Nature">
        <title>rRNA introns, odd ribosomes, and small enigmatic genomes across a large radiation of phyla.</title>
        <authorList>
            <person name="Brown C.T."/>
            <person name="Hug L.A."/>
            <person name="Thomas B.C."/>
            <person name="Sharon I."/>
            <person name="Castelle C.J."/>
            <person name="Singh A."/>
            <person name="Wilkins M.J."/>
            <person name="Williams K.H."/>
            <person name="Banfield J.F."/>
        </authorList>
    </citation>
    <scope>NUCLEOTIDE SEQUENCE [LARGE SCALE GENOMIC DNA]</scope>
</reference>
<comment type="caution">
    <text evidence="2">The sequence shown here is derived from an EMBL/GenBank/DDBJ whole genome shotgun (WGS) entry which is preliminary data.</text>
</comment>
<keyword evidence="1" id="KW-0812">Transmembrane</keyword>
<accession>A0A0G1T3V7</accession>
<sequence length="348" mass="40121">MYTLKSVFSIFKQKKLLIIEAATIVLVLCLLYIVDKGNFRPSSFYFDSEDIYYEYQAAKELYHKANPYQRILQSNMIENDKYATLLPLYYYFLVFVRVFSHNEFDNFISNMRWVLFAFQSLGGLLLYLMYRRENKKLLGFAVAAIYLFNSWTLETFLLLKQDLVSIALLLASLYFLGKKSRLSYFLYGLSLGIKHIGVFALPLYLIPLIYKERTLREFIGDLIALGVPIILPAVPFLLADAPSFLRSMLFSFTRDSSGSIVRFGYGRLLVNYSDSGLNGEPAELFLPRIPLAVATLVNFLLLVTKRMPKIYFVLTGILIFAVFNPVVFNQYIAWLPPLIFAAFAMRES</sequence>
<name>A0A0G1T3V7_UNCKA</name>
<keyword evidence="1" id="KW-0472">Membrane</keyword>
<feature type="transmembrane region" description="Helical" evidence="1">
    <location>
        <begin position="111"/>
        <end position="130"/>
    </location>
</feature>
<feature type="transmembrane region" description="Helical" evidence="1">
    <location>
        <begin position="82"/>
        <end position="99"/>
    </location>
</feature>
<feature type="transmembrane region" description="Helical" evidence="1">
    <location>
        <begin position="285"/>
        <end position="303"/>
    </location>
</feature>
<organism evidence="2 3">
    <name type="scientific">candidate division WWE3 bacterium GW2011_GWA2_46_9</name>
    <dbReference type="NCBI Taxonomy" id="1619111"/>
    <lineage>
        <taxon>Bacteria</taxon>
        <taxon>Katanobacteria</taxon>
    </lineage>
</organism>
<dbReference type="AlphaFoldDB" id="A0A0G1T3V7"/>
<evidence type="ECO:0000313" key="3">
    <source>
        <dbReference type="Proteomes" id="UP000033946"/>
    </source>
</evidence>
<proteinExistence type="predicted"/>
<dbReference type="EMBL" id="LCNE01000009">
    <property type="protein sequence ID" value="KKU48878.1"/>
    <property type="molecule type" value="Genomic_DNA"/>
</dbReference>
<keyword evidence="1" id="KW-1133">Transmembrane helix</keyword>
<feature type="transmembrane region" description="Helical" evidence="1">
    <location>
        <begin position="218"/>
        <end position="238"/>
    </location>
</feature>
<feature type="transmembrane region" description="Helical" evidence="1">
    <location>
        <begin position="137"/>
        <end position="159"/>
    </location>
</feature>
<feature type="transmembrane region" description="Helical" evidence="1">
    <location>
        <begin position="184"/>
        <end position="206"/>
    </location>
</feature>
<protein>
    <recommendedName>
        <fullName evidence="4">Glycosyltransferase RgtA/B/C/D-like domain-containing protein</fullName>
    </recommendedName>
</protein>
<dbReference type="Proteomes" id="UP000033946">
    <property type="component" value="Unassembled WGS sequence"/>
</dbReference>
<gene>
    <name evidence="2" type="ORF">UX69_C0009G0008</name>
</gene>
<evidence type="ECO:0000256" key="1">
    <source>
        <dbReference type="SAM" id="Phobius"/>
    </source>
</evidence>
<feature type="transmembrane region" description="Helical" evidence="1">
    <location>
        <begin position="310"/>
        <end position="328"/>
    </location>
</feature>
<feature type="transmembrane region" description="Helical" evidence="1">
    <location>
        <begin position="16"/>
        <end position="34"/>
    </location>
</feature>
<evidence type="ECO:0000313" key="2">
    <source>
        <dbReference type="EMBL" id="KKU48878.1"/>
    </source>
</evidence>
<evidence type="ECO:0008006" key="4">
    <source>
        <dbReference type="Google" id="ProtNLM"/>
    </source>
</evidence>